<dbReference type="Pfam" id="PF00078">
    <property type="entry name" value="RVT_1"/>
    <property type="match status" value="1"/>
</dbReference>
<dbReference type="PROSITE" id="PS50879">
    <property type="entry name" value="RNASE_H_1"/>
    <property type="match status" value="1"/>
</dbReference>
<dbReference type="SUPFAM" id="SSF56219">
    <property type="entry name" value="DNase I-like"/>
    <property type="match status" value="1"/>
</dbReference>
<dbReference type="InterPro" id="IPR013783">
    <property type="entry name" value="Ig-like_fold"/>
</dbReference>
<evidence type="ECO:0000256" key="1">
    <source>
        <dbReference type="ARBA" id="ARBA00022614"/>
    </source>
</evidence>
<dbReference type="SMART" id="SM00082">
    <property type="entry name" value="LRRCT"/>
    <property type="match status" value="1"/>
</dbReference>
<dbReference type="Pfam" id="PF14529">
    <property type="entry name" value="Exo_endo_phos_2"/>
    <property type="match status" value="1"/>
</dbReference>
<dbReference type="OrthoDB" id="10027416at2759"/>
<dbReference type="Gene3D" id="2.60.40.10">
    <property type="entry name" value="Immunoglobulins"/>
    <property type="match status" value="1"/>
</dbReference>
<dbReference type="Proteomes" id="UP000440578">
    <property type="component" value="Unassembled WGS sequence"/>
</dbReference>
<dbReference type="InterPro" id="IPR003961">
    <property type="entry name" value="FN3_dom"/>
</dbReference>
<dbReference type="InterPro" id="IPR032675">
    <property type="entry name" value="LRR_dom_sf"/>
</dbReference>
<feature type="region of interest" description="Disordered" evidence="4">
    <location>
        <begin position="134"/>
        <end position="207"/>
    </location>
</feature>
<dbReference type="AlphaFoldDB" id="A0A6A4VVB2"/>
<comment type="caution">
    <text evidence="7">The sequence shown here is derived from an EMBL/GenBank/DDBJ whole genome shotgun (WGS) entry which is preliminary data.</text>
</comment>
<evidence type="ECO:0000259" key="6">
    <source>
        <dbReference type="PROSITE" id="PS50879"/>
    </source>
</evidence>
<dbReference type="SUPFAM" id="SSF49265">
    <property type="entry name" value="Fibronectin type III"/>
    <property type="match status" value="1"/>
</dbReference>
<dbReference type="Gene3D" id="3.80.10.10">
    <property type="entry name" value="Ribonuclease Inhibitor"/>
    <property type="match status" value="1"/>
</dbReference>
<feature type="region of interest" description="Disordered" evidence="4">
    <location>
        <begin position="1"/>
        <end position="45"/>
    </location>
</feature>
<keyword evidence="5" id="KW-0472">Membrane</keyword>
<dbReference type="Gene3D" id="3.60.10.10">
    <property type="entry name" value="Endonuclease/exonuclease/phosphatase"/>
    <property type="match status" value="1"/>
</dbReference>
<name>A0A6A4VVB2_AMPAM</name>
<keyword evidence="8" id="KW-1185">Reference proteome</keyword>
<feature type="region of interest" description="Disordered" evidence="4">
    <location>
        <begin position="1058"/>
        <end position="1083"/>
    </location>
</feature>
<dbReference type="InterPro" id="IPR000477">
    <property type="entry name" value="RT_dom"/>
</dbReference>
<keyword evidence="5" id="KW-0812">Transmembrane</keyword>
<dbReference type="Gene3D" id="3.30.420.10">
    <property type="entry name" value="Ribonuclease H-like superfamily/Ribonuclease H"/>
    <property type="match status" value="1"/>
</dbReference>
<evidence type="ECO:0000256" key="2">
    <source>
        <dbReference type="ARBA" id="ARBA00022729"/>
    </source>
</evidence>
<evidence type="ECO:0000256" key="4">
    <source>
        <dbReference type="SAM" id="MobiDB-lite"/>
    </source>
</evidence>
<dbReference type="CDD" id="cd00063">
    <property type="entry name" value="FN3"/>
    <property type="match status" value="1"/>
</dbReference>
<feature type="compositionally biased region" description="Basic residues" evidence="4">
    <location>
        <begin position="179"/>
        <end position="196"/>
    </location>
</feature>
<evidence type="ECO:0000256" key="3">
    <source>
        <dbReference type="ARBA" id="ARBA00022737"/>
    </source>
</evidence>
<evidence type="ECO:0000256" key="5">
    <source>
        <dbReference type="SAM" id="Phobius"/>
    </source>
</evidence>
<gene>
    <name evidence="7" type="primary">PO14_42</name>
    <name evidence="7" type="ORF">FJT64_005716</name>
</gene>
<proteinExistence type="predicted"/>
<dbReference type="EMBL" id="VIIS01001528">
    <property type="protein sequence ID" value="KAF0296869.1"/>
    <property type="molecule type" value="Genomic_DNA"/>
</dbReference>
<feature type="domain" description="RNase H type-1" evidence="6">
    <location>
        <begin position="853"/>
        <end position="1013"/>
    </location>
</feature>
<keyword evidence="1" id="KW-0433">Leucine-rich repeat</keyword>
<sequence>MRSSADARAGSMTAAGVGSGPIAGPPADGRRPPVESVGPGPRLHEGISLQEFGTWETRVRAHARRARWDSLPIEEQTAALLALLDDYWTRTLQHGLDIATPNTCENLVAAFRKHLRGQRSVVLDRREFFMRQQEPGDVGLPARPQPAPPQPSTGFGRRPAALVQRRQRRQSLTGSTEPRHRHRPAQGPRQARRTRRSASQPGARRPDVWSLWPPPALLWILGQSPIDIINIYRPPIRSTNDEREDRFEPCRLPATRQTLLVGDVNAHHPDWDNNCEEEDAVGARLASWMEDVEWTTLNSGDPTLISYRTGGQTAPDLAACSQELATRASWSRGPDLGSDHLPMVVELRGVSEPPQRRRKTRWAHHKADWLQFRGSCEAALAEPPLPEATVQQLSSRFTAALQEAGKRHIPRGARRDAKPWALHPDVLRAAEERQAARRAVTAEDPSSKTRWINAKKRAAEVEARVSRESFREFVTTELNRPSSVGRVSRMLKKWEGGGDDEHRDGEAMKAGDRLLVSAEAKANAFAHQYATVSRQGSVLSPYLFLLWAADLAEALRAPGTSPYIYADDTAVLCSGNTIEVARGRAQTAADALVAWAHHNKMLVAGEKTQLLVLSQNARDAVRGTIKVAGKTVQAKDTLVLLGIELDRRLQFGAHCRRLRKRVRPRLAHLRRLGGRSWGLDEDALRTVANGYVRGALEHAAAAWLPAAAPSHVELLERELRGAARIITGCPRSTPTHALMAEARLAPMEERGWTLAARLLGRALALPPGDPLRATAEASAPARLASVRGWRERGRLAWEKAGVALPVEPVLPPRIPPWRQTSGVTFRMDVGPLRAGAAAAERERAAALHLASLPQCAVWLWTDGSAAGGVSRGGAGAVLVWPDEETEELRVPAGQLCSSYRAEMVALVTGLETLTQRDRDQDLPIVVCTDSLSAVATLRNGPAAQTSPLGWFVATRGGKMRHHYYTRNPLHCSCELREMWAWLQEHSHLLSTRNVTCGSPENLRGQPLVDRSSAFFCPFPLVQKIAIQDIQPHSVVVSWQSRNASGVLGYRILHQRLGAPPAPPTAGSEHALAQREDTSRPVLTAPLEPRRRSHQLDGLAADTEYRVCVVGLGDWLRAESLARLGRPAGAPPDAASPDRKCVQVRTLESAPLSVLAANLGLILGSSVGLGMVFVLCVAVVCARINKDRSRPPPKPDDVPPLPAGALALTESYPSYRHFAASSDELFETRT</sequence>
<dbReference type="PANTHER" id="PTHR36688">
    <property type="entry name" value="ENDO/EXONUCLEASE/PHOSPHATASE DOMAIN-CONTAINING PROTEIN"/>
    <property type="match status" value="1"/>
</dbReference>
<dbReference type="InterPro" id="IPR036397">
    <property type="entry name" value="RNaseH_sf"/>
</dbReference>
<accession>A0A6A4VVB2</accession>
<dbReference type="GO" id="GO:0003676">
    <property type="term" value="F:nucleic acid binding"/>
    <property type="evidence" value="ECO:0007669"/>
    <property type="project" value="InterPro"/>
</dbReference>
<dbReference type="InterPro" id="IPR036691">
    <property type="entry name" value="Endo/exonu/phosph_ase_sf"/>
</dbReference>
<reference evidence="7 8" key="1">
    <citation type="submission" date="2019-07" db="EMBL/GenBank/DDBJ databases">
        <title>Draft genome assembly of a fouling barnacle, Amphibalanus amphitrite (Darwin, 1854): The first reference genome for Thecostraca.</title>
        <authorList>
            <person name="Kim W."/>
        </authorList>
    </citation>
    <scope>NUCLEOTIDE SEQUENCE [LARGE SCALE GENOMIC DNA]</scope>
    <source>
        <strain evidence="7">SNU_AA5</strain>
        <tissue evidence="7">Soma without cirri and trophi</tissue>
    </source>
</reference>
<keyword evidence="5" id="KW-1133">Transmembrane helix</keyword>
<dbReference type="InterPro" id="IPR012337">
    <property type="entry name" value="RNaseH-like_sf"/>
</dbReference>
<protein>
    <submittedName>
        <fullName evidence="7">Retrovirus-related Pol polyprotein from type-1 retrotransposable element R1 4</fullName>
    </submittedName>
</protein>
<dbReference type="InterPro" id="IPR000483">
    <property type="entry name" value="Cys-rich_flank_reg_C"/>
</dbReference>
<dbReference type="InterPro" id="IPR005135">
    <property type="entry name" value="Endo/exonuclease/phosphatase"/>
</dbReference>
<dbReference type="GO" id="GO:0004523">
    <property type="term" value="F:RNA-DNA hybrid ribonuclease activity"/>
    <property type="evidence" value="ECO:0007669"/>
    <property type="project" value="InterPro"/>
</dbReference>
<organism evidence="7 8">
    <name type="scientific">Amphibalanus amphitrite</name>
    <name type="common">Striped barnacle</name>
    <name type="synonym">Balanus amphitrite</name>
    <dbReference type="NCBI Taxonomy" id="1232801"/>
    <lineage>
        <taxon>Eukaryota</taxon>
        <taxon>Metazoa</taxon>
        <taxon>Ecdysozoa</taxon>
        <taxon>Arthropoda</taxon>
        <taxon>Crustacea</taxon>
        <taxon>Multicrustacea</taxon>
        <taxon>Cirripedia</taxon>
        <taxon>Thoracica</taxon>
        <taxon>Thoracicalcarea</taxon>
        <taxon>Balanomorpha</taxon>
        <taxon>Balanoidea</taxon>
        <taxon>Balanidae</taxon>
        <taxon>Amphibalaninae</taxon>
        <taxon>Amphibalanus</taxon>
    </lineage>
</organism>
<keyword evidence="3" id="KW-0677">Repeat</keyword>
<keyword evidence="2" id="KW-0732">Signal</keyword>
<dbReference type="InterPro" id="IPR002156">
    <property type="entry name" value="RNaseH_domain"/>
</dbReference>
<feature type="transmembrane region" description="Helical" evidence="5">
    <location>
        <begin position="1158"/>
        <end position="1181"/>
    </location>
</feature>
<dbReference type="InterPro" id="IPR052560">
    <property type="entry name" value="RdDP_mobile_element"/>
</dbReference>
<dbReference type="SUPFAM" id="SSF53098">
    <property type="entry name" value="Ribonuclease H-like"/>
    <property type="match status" value="1"/>
</dbReference>
<dbReference type="InterPro" id="IPR036116">
    <property type="entry name" value="FN3_sf"/>
</dbReference>
<evidence type="ECO:0000313" key="7">
    <source>
        <dbReference type="EMBL" id="KAF0296869.1"/>
    </source>
</evidence>
<evidence type="ECO:0000313" key="8">
    <source>
        <dbReference type="Proteomes" id="UP000440578"/>
    </source>
</evidence>
<dbReference type="PANTHER" id="PTHR36688:SF1">
    <property type="entry name" value="ENDONUCLEASE_EXONUCLEASE_PHOSPHATASE DOMAIN-CONTAINING PROTEIN"/>
    <property type="match status" value="1"/>
</dbReference>